<accession>A0AA35YUM5</accession>
<dbReference type="EMBL" id="OX465080">
    <property type="protein sequence ID" value="CAI9280409.1"/>
    <property type="molecule type" value="Genomic_DNA"/>
</dbReference>
<dbReference type="GO" id="GO:0051762">
    <property type="term" value="P:sesquiterpene biosynthetic process"/>
    <property type="evidence" value="ECO:0007669"/>
    <property type="project" value="UniProtKB-ARBA"/>
</dbReference>
<feature type="transmembrane region" description="Helical" evidence="10">
    <location>
        <begin position="42"/>
        <end position="63"/>
    </location>
</feature>
<dbReference type="GO" id="GO:0020037">
    <property type="term" value="F:heme binding"/>
    <property type="evidence" value="ECO:0007669"/>
    <property type="project" value="InterPro"/>
</dbReference>
<dbReference type="InterPro" id="IPR001128">
    <property type="entry name" value="Cyt_P450"/>
</dbReference>
<evidence type="ECO:0000256" key="5">
    <source>
        <dbReference type="ARBA" id="ARBA00023002"/>
    </source>
</evidence>
<keyword evidence="6 8" id="KW-0408">Iron</keyword>
<reference evidence="11" key="1">
    <citation type="submission" date="2023-04" db="EMBL/GenBank/DDBJ databases">
        <authorList>
            <person name="Vijverberg K."/>
            <person name="Xiong W."/>
            <person name="Schranz E."/>
        </authorList>
    </citation>
    <scope>NUCLEOTIDE SEQUENCE</scope>
</reference>
<dbReference type="SUPFAM" id="SSF48264">
    <property type="entry name" value="Cytochrome P450"/>
    <property type="match status" value="1"/>
</dbReference>
<comment type="cofactor">
    <cofactor evidence="8">
        <name>heme</name>
        <dbReference type="ChEBI" id="CHEBI:30413"/>
    </cofactor>
</comment>
<evidence type="ECO:0000256" key="1">
    <source>
        <dbReference type="ARBA" id="ARBA00004721"/>
    </source>
</evidence>
<gene>
    <name evidence="11" type="ORF">LSALG_LOCUS20154</name>
</gene>
<keyword evidence="10" id="KW-0812">Transmembrane</keyword>
<evidence type="ECO:0000256" key="4">
    <source>
        <dbReference type="ARBA" id="ARBA00022723"/>
    </source>
</evidence>
<evidence type="ECO:0000256" key="8">
    <source>
        <dbReference type="PIRSR" id="PIRSR602401-1"/>
    </source>
</evidence>
<evidence type="ECO:0000256" key="7">
    <source>
        <dbReference type="ARBA" id="ARBA00023033"/>
    </source>
</evidence>
<evidence type="ECO:0000256" key="3">
    <source>
        <dbReference type="ARBA" id="ARBA00022617"/>
    </source>
</evidence>
<dbReference type="PROSITE" id="PS00086">
    <property type="entry name" value="CYTOCHROME_P450"/>
    <property type="match status" value="1"/>
</dbReference>
<dbReference type="PRINTS" id="PR00385">
    <property type="entry name" value="P450"/>
</dbReference>
<evidence type="ECO:0000256" key="6">
    <source>
        <dbReference type="ARBA" id="ARBA00023004"/>
    </source>
</evidence>
<keyword evidence="10" id="KW-0472">Membrane</keyword>
<proteinExistence type="inferred from homology"/>
<feature type="binding site" description="axial binding residue" evidence="8">
    <location>
        <position position="480"/>
    </location>
    <ligand>
        <name>heme</name>
        <dbReference type="ChEBI" id="CHEBI:30413"/>
    </ligand>
    <ligandPart>
        <name>Fe</name>
        <dbReference type="ChEBI" id="CHEBI:18248"/>
    </ligandPart>
</feature>
<dbReference type="PRINTS" id="PR00463">
    <property type="entry name" value="EP450I"/>
</dbReference>
<comment type="pathway">
    <text evidence="1">Secondary metabolite biosynthesis; terpenoid biosynthesis.</text>
</comment>
<dbReference type="GO" id="GO:0005506">
    <property type="term" value="F:iron ion binding"/>
    <property type="evidence" value="ECO:0007669"/>
    <property type="project" value="InterPro"/>
</dbReference>
<keyword evidence="5 9" id="KW-0560">Oxidoreductase</keyword>
<dbReference type="Gene3D" id="1.10.630.10">
    <property type="entry name" value="Cytochrome P450"/>
    <property type="match status" value="1"/>
</dbReference>
<evidence type="ECO:0000256" key="2">
    <source>
        <dbReference type="ARBA" id="ARBA00010617"/>
    </source>
</evidence>
<dbReference type="PANTHER" id="PTHR47955">
    <property type="entry name" value="CYTOCHROME P450 FAMILY 71 PROTEIN"/>
    <property type="match status" value="1"/>
</dbReference>
<dbReference type="PANTHER" id="PTHR47955:SF10">
    <property type="entry name" value="ANGELICIN SYNTHASE"/>
    <property type="match status" value="1"/>
</dbReference>
<dbReference type="InterPro" id="IPR036396">
    <property type="entry name" value="Cyt_P450_sf"/>
</dbReference>
<dbReference type="AlphaFoldDB" id="A0AA35YUM5"/>
<dbReference type="GO" id="GO:0016712">
    <property type="term" value="F:oxidoreductase activity, acting on paired donors, with incorporation or reduction of molecular oxygen, reduced flavin or flavoprotein as one donor, and incorporation of one atom of oxygen"/>
    <property type="evidence" value="ECO:0007669"/>
    <property type="project" value="UniProtKB-ARBA"/>
</dbReference>
<dbReference type="FunFam" id="1.10.630.10:FF:000011">
    <property type="entry name" value="Cytochrome P450 83B1"/>
    <property type="match status" value="1"/>
</dbReference>
<dbReference type="InterPro" id="IPR002401">
    <property type="entry name" value="Cyt_P450_E_grp-I"/>
</dbReference>
<dbReference type="InterPro" id="IPR017972">
    <property type="entry name" value="Cyt_P450_CS"/>
</dbReference>
<keyword evidence="7 9" id="KW-0503">Monooxygenase</keyword>
<keyword evidence="4 8" id="KW-0479">Metal-binding</keyword>
<dbReference type="Pfam" id="PF00067">
    <property type="entry name" value="p450"/>
    <property type="match status" value="1"/>
</dbReference>
<keyword evidence="3 8" id="KW-0349">Heme</keyword>
<evidence type="ECO:0008006" key="13">
    <source>
        <dbReference type="Google" id="ProtNLM"/>
    </source>
</evidence>
<dbReference type="Proteomes" id="UP001177003">
    <property type="component" value="Chromosome 4"/>
</dbReference>
<evidence type="ECO:0000313" key="11">
    <source>
        <dbReference type="EMBL" id="CAI9280409.1"/>
    </source>
</evidence>
<protein>
    <recommendedName>
        <fullName evidence="13">Cytochrome P450</fullName>
    </recommendedName>
</protein>
<comment type="similarity">
    <text evidence="2 9">Belongs to the cytochrome P450 family.</text>
</comment>
<keyword evidence="10" id="KW-1133">Transmembrane helix</keyword>
<dbReference type="CDD" id="cd11072">
    <property type="entry name" value="CYP71-like"/>
    <property type="match status" value="1"/>
</dbReference>
<evidence type="ECO:0000313" key="12">
    <source>
        <dbReference type="Proteomes" id="UP001177003"/>
    </source>
</evidence>
<evidence type="ECO:0000256" key="9">
    <source>
        <dbReference type="RuleBase" id="RU000461"/>
    </source>
</evidence>
<keyword evidence="12" id="KW-1185">Reference proteome</keyword>
<sequence length="538" mass="61048">MYHLYKYKNIISNIYKLIEEETKAATPLHFLKMLSFTKSETMAPLVYASTLIMLVFFLIKLYYFTRPSTKRNLPPSPPKLPVIGNLHQISPLLHRSLHSLSQLHGGPLMLIHMGCIPTLVVSSAKAASEIMKTQDLIFANRPDVKMWRKLLCDLKEVSVAPYGEYWRQVKSIMVLHFLSNKRVESSSEVRDEEIAFAVNKIKKSGNQVVDLSDMFVTLTNDVVCRLTFGRKYSEGESGRKFKNMLREFFEILGGLNLEDFIPQLAWVDRLRGLNAKVERVAREVDEFLDGVVEQRLKKGSAAGGGGEDFVDILLRIQKDDSIGVTIDRLAIKALLLDAYTAGTDTTATVLEWTFTELLKHPKILKKLQDEVRMVLKGKSKINHDDIDNMKYLKAVFKETLRLHPPIPTLIPRVASQDVKVMGYDVMKGTRVIINAWAIARDPKVWDEPDEFKPERFLECSIDYKGLDFDLIPFGAGRRGCPGIAFAMTTNENVLANLLLKFDWELPNGKEEDLDMTERPGLTIRKNTPLLAVATPFTS</sequence>
<evidence type="ECO:0000256" key="10">
    <source>
        <dbReference type="SAM" id="Phobius"/>
    </source>
</evidence>
<name>A0AA35YUM5_LACSI</name>
<organism evidence="11 12">
    <name type="scientific">Lactuca saligna</name>
    <name type="common">Willowleaf lettuce</name>
    <dbReference type="NCBI Taxonomy" id="75948"/>
    <lineage>
        <taxon>Eukaryota</taxon>
        <taxon>Viridiplantae</taxon>
        <taxon>Streptophyta</taxon>
        <taxon>Embryophyta</taxon>
        <taxon>Tracheophyta</taxon>
        <taxon>Spermatophyta</taxon>
        <taxon>Magnoliopsida</taxon>
        <taxon>eudicotyledons</taxon>
        <taxon>Gunneridae</taxon>
        <taxon>Pentapetalae</taxon>
        <taxon>asterids</taxon>
        <taxon>campanulids</taxon>
        <taxon>Asterales</taxon>
        <taxon>Asteraceae</taxon>
        <taxon>Cichorioideae</taxon>
        <taxon>Cichorieae</taxon>
        <taxon>Lactucinae</taxon>
        <taxon>Lactuca</taxon>
    </lineage>
</organism>